<evidence type="ECO:0000313" key="3">
    <source>
        <dbReference type="Proteomes" id="UP001596512"/>
    </source>
</evidence>
<dbReference type="Proteomes" id="UP001596512">
    <property type="component" value="Unassembled WGS sequence"/>
</dbReference>
<protein>
    <submittedName>
        <fullName evidence="2">Uncharacterized protein</fullName>
    </submittedName>
</protein>
<name>A0ABW2TJY6_9PSEU</name>
<accession>A0ABW2TJY6</accession>
<evidence type="ECO:0000313" key="2">
    <source>
        <dbReference type="EMBL" id="MFC7614060.1"/>
    </source>
</evidence>
<organism evidence="2 3">
    <name type="scientific">Actinokineospora soli</name>
    <dbReference type="NCBI Taxonomy" id="1048753"/>
    <lineage>
        <taxon>Bacteria</taxon>
        <taxon>Bacillati</taxon>
        <taxon>Actinomycetota</taxon>
        <taxon>Actinomycetes</taxon>
        <taxon>Pseudonocardiales</taxon>
        <taxon>Pseudonocardiaceae</taxon>
        <taxon>Actinokineospora</taxon>
    </lineage>
</organism>
<feature type="transmembrane region" description="Helical" evidence="1">
    <location>
        <begin position="12"/>
        <end position="33"/>
    </location>
</feature>
<keyword evidence="1" id="KW-0472">Membrane</keyword>
<gene>
    <name evidence="2" type="ORF">ACFQV2_11395</name>
</gene>
<proteinExistence type="predicted"/>
<feature type="transmembrane region" description="Helical" evidence="1">
    <location>
        <begin position="105"/>
        <end position="126"/>
    </location>
</feature>
<sequence>MRLYAETPVRFARQAAADVAAVAFLLLAVWMALEVRDGVLLLRGPGEGLTTAGDAIGGAFTSAADTARRVPLVGDDLAAALGSGTRAGAGLADVGRKQVEAVTDLAFWLTIALIAVPALAVALTWLPHRVRFAREATAATRLRASGAAGRELLASRALVTQPLSRLSRLDPDDWRSPDTVATLAEWELRRLGLRSGR</sequence>
<comment type="caution">
    <text evidence="2">The sequence shown here is derived from an EMBL/GenBank/DDBJ whole genome shotgun (WGS) entry which is preliminary data.</text>
</comment>
<keyword evidence="3" id="KW-1185">Reference proteome</keyword>
<keyword evidence="1" id="KW-0812">Transmembrane</keyword>
<keyword evidence="1" id="KW-1133">Transmembrane helix</keyword>
<reference evidence="3" key="1">
    <citation type="journal article" date="2019" name="Int. J. Syst. Evol. Microbiol.">
        <title>The Global Catalogue of Microorganisms (GCM) 10K type strain sequencing project: providing services to taxonomists for standard genome sequencing and annotation.</title>
        <authorList>
            <consortium name="The Broad Institute Genomics Platform"/>
            <consortium name="The Broad Institute Genome Sequencing Center for Infectious Disease"/>
            <person name="Wu L."/>
            <person name="Ma J."/>
        </authorList>
    </citation>
    <scope>NUCLEOTIDE SEQUENCE [LARGE SCALE GENOMIC DNA]</scope>
    <source>
        <strain evidence="3">JCM 17695</strain>
    </source>
</reference>
<evidence type="ECO:0000256" key="1">
    <source>
        <dbReference type="SAM" id="Phobius"/>
    </source>
</evidence>
<dbReference type="EMBL" id="JBHTEY010000004">
    <property type="protein sequence ID" value="MFC7614060.1"/>
    <property type="molecule type" value="Genomic_DNA"/>
</dbReference>